<sequence>MEIFLTEEFQKRYQELPKTIQRKAEKRENLFHQNPFHPSLHTEKIEPKGKEVWSFRIDKRYRIFFRFIDGGKTLFLTVGPHDWIYKIRF</sequence>
<evidence type="ECO:0000313" key="3">
    <source>
        <dbReference type="Proteomes" id="UP000178647"/>
    </source>
</evidence>
<dbReference type="InterPro" id="IPR035093">
    <property type="entry name" value="RelE/ParE_toxin_dom_sf"/>
</dbReference>
<name>A0A1G2EDF4_9BACT</name>
<dbReference type="InterPro" id="IPR007712">
    <property type="entry name" value="RelE/ParE_toxin"/>
</dbReference>
<accession>A0A1G2EDF4</accession>
<dbReference type="Pfam" id="PF05016">
    <property type="entry name" value="ParE_toxin"/>
    <property type="match status" value="1"/>
</dbReference>
<reference evidence="2 3" key="1">
    <citation type="journal article" date="2016" name="Nat. Commun.">
        <title>Thousands of microbial genomes shed light on interconnected biogeochemical processes in an aquifer system.</title>
        <authorList>
            <person name="Anantharaman K."/>
            <person name="Brown C.T."/>
            <person name="Hug L.A."/>
            <person name="Sharon I."/>
            <person name="Castelle C.J."/>
            <person name="Probst A.J."/>
            <person name="Thomas B.C."/>
            <person name="Singh A."/>
            <person name="Wilkins M.J."/>
            <person name="Karaoz U."/>
            <person name="Brodie E.L."/>
            <person name="Williams K.H."/>
            <person name="Hubbard S.S."/>
            <person name="Banfield J.F."/>
        </authorList>
    </citation>
    <scope>NUCLEOTIDE SEQUENCE [LARGE SCALE GENOMIC DNA]</scope>
</reference>
<dbReference type="EMBL" id="MHMH01000023">
    <property type="protein sequence ID" value="OGZ23833.1"/>
    <property type="molecule type" value="Genomic_DNA"/>
</dbReference>
<dbReference type="SUPFAM" id="SSF143011">
    <property type="entry name" value="RelE-like"/>
    <property type="match status" value="1"/>
</dbReference>
<keyword evidence="1" id="KW-1277">Toxin-antitoxin system</keyword>
<dbReference type="STRING" id="1801672.A2896_00865"/>
<organism evidence="2 3">
    <name type="scientific">Candidatus Nealsonbacteria bacterium RIFCSPLOWO2_01_FULL_43_32</name>
    <dbReference type="NCBI Taxonomy" id="1801672"/>
    <lineage>
        <taxon>Bacteria</taxon>
        <taxon>Candidatus Nealsoniibacteriota</taxon>
    </lineage>
</organism>
<evidence type="ECO:0008006" key="4">
    <source>
        <dbReference type="Google" id="ProtNLM"/>
    </source>
</evidence>
<dbReference type="AlphaFoldDB" id="A0A1G2EDF4"/>
<evidence type="ECO:0000256" key="1">
    <source>
        <dbReference type="ARBA" id="ARBA00022649"/>
    </source>
</evidence>
<comment type="caution">
    <text evidence="2">The sequence shown here is derived from an EMBL/GenBank/DDBJ whole genome shotgun (WGS) entry which is preliminary data.</text>
</comment>
<evidence type="ECO:0000313" key="2">
    <source>
        <dbReference type="EMBL" id="OGZ23833.1"/>
    </source>
</evidence>
<protein>
    <recommendedName>
        <fullName evidence="4">Toxin YoeB</fullName>
    </recommendedName>
</protein>
<dbReference type="Gene3D" id="3.30.2310.20">
    <property type="entry name" value="RelE-like"/>
    <property type="match status" value="1"/>
</dbReference>
<proteinExistence type="predicted"/>
<dbReference type="Proteomes" id="UP000178647">
    <property type="component" value="Unassembled WGS sequence"/>
</dbReference>
<gene>
    <name evidence="2" type="ORF">A2896_00865</name>
</gene>